<name>A0A2P1EMJ1_9VIRU</name>
<dbReference type="InterPro" id="IPR043885">
    <property type="entry name" value="DUF5847"/>
</dbReference>
<dbReference type="Proteomes" id="UP000289600">
    <property type="component" value="Segment"/>
</dbReference>
<dbReference type="EMBL" id="MG807320">
    <property type="protein sequence ID" value="AVL95099.1"/>
    <property type="molecule type" value="Genomic_DNA"/>
</dbReference>
<gene>
    <name evidence="2" type="ORF">mc_712</name>
</gene>
<keyword evidence="3" id="KW-1185">Reference proteome</keyword>
<sequence>MEIFEDKKNFVNGPVNVVRLQGNIEGVNKVIYLFMDQHYPLGRQTECDNLYADSVQKYFANNFQKLNSSSKTFDFFMEVRPSELEYNKNILKNNTHIYIVEMWKLFSKIFQYNDKENHVYISESFNNVRLHYMDIRDYLKYSQKGYLPNIFDLMYSLAIPMWNYSTVIDHNVTELISNMNIFKNFCVFLRENIIKILSDQETNIETRKIVRNFKDFIQRRAKDDSWNQDVIYLLNKMAFSYNHNFVKNKLRKQFNVLKNSLDSLITEANNIINLFTNISKFYKKNNNILRKQDYGYGYGISQVEMKEMVLDINNSILKLNSQFIHHFSRFMDLFFLRRFLDKNYITNAIAYTGSAHSCNYIEVLTQDFGFEITHYSYSKIKDLVKLNKFVKKKSSDDIEEIFYPPELSQCSDLTNFPDSFE</sequence>
<accession>A0A2P1EMJ1</accession>
<evidence type="ECO:0000313" key="2">
    <source>
        <dbReference type="EMBL" id="AVL95099.1"/>
    </source>
</evidence>
<organism evidence="2 3">
    <name type="scientific">Moumouvirus australiensis</name>
    <dbReference type="NCBI Taxonomy" id="2109587"/>
    <lineage>
        <taxon>Viruses</taxon>
        <taxon>Varidnaviria</taxon>
        <taxon>Bamfordvirae</taxon>
        <taxon>Nucleocytoviricota</taxon>
        <taxon>Megaviricetes</taxon>
        <taxon>Imitervirales</taxon>
        <taxon>Mimiviridae</taxon>
        <taxon>Megamimivirinae</taxon>
        <taxon>Moumouvirus</taxon>
        <taxon>Moumouvirus australiense</taxon>
    </lineage>
</organism>
<dbReference type="Pfam" id="PF19165">
    <property type="entry name" value="DUF5847"/>
    <property type="match status" value="1"/>
</dbReference>
<proteinExistence type="inferred from homology"/>
<protein>
    <submittedName>
        <fullName evidence="2">Uncharacterized protein</fullName>
    </submittedName>
</protein>
<reference evidence="3" key="1">
    <citation type="submission" date="2018-01" db="EMBL/GenBank/DDBJ databases">
        <title>Testimony of 'menage a trois' revealed by the proteome of Megavirus virophage.</title>
        <authorList>
            <person name="Jeudy S."/>
            <person name="Bertaux L."/>
            <person name="Alempic J.-M."/>
            <person name="Lartigue A."/>
            <person name="Legendre M."/>
            <person name="Philippe N."/>
            <person name="Beucher L."/>
            <person name="Biondi E."/>
            <person name="Juul S."/>
            <person name="Turner D."/>
            <person name="Coute Y."/>
            <person name="Claverie J.-M."/>
            <person name="Abergel C."/>
        </authorList>
    </citation>
    <scope>NUCLEOTIDE SEQUENCE [LARGE SCALE GENOMIC DNA]</scope>
</reference>
<evidence type="ECO:0000256" key="1">
    <source>
        <dbReference type="ARBA" id="ARBA00023598"/>
    </source>
</evidence>
<evidence type="ECO:0000313" key="3">
    <source>
        <dbReference type="Proteomes" id="UP000289600"/>
    </source>
</evidence>
<comment type="similarity">
    <text evidence="1">Belongs to the mimivirus R160 family.</text>
</comment>